<protein>
    <recommendedName>
        <fullName evidence="4">Transmembrane protein</fullName>
    </recommendedName>
</protein>
<evidence type="ECO:0008006" key="4">
    <source>
        <dbReference type="Google" id="ProtNLM"/>
    </source>
</evidence>
<gene>
    <name evidence="2" type="ORF">BDV39DRAFT_168446</name>
</gene>
<reference evidence="3" key="1">
    <citation type="submission" date="2019-04" db="EMBL/GenBank/DDBJ databases">
        <title>Friends and foes A comparative genomics studyof 23 Aspergillus species from section Flavi.</title>
        <authorList>
            <consortium name="DOE Joint Genome Institute"/>
            <person name="Kjaerbolling I."/>
            <person name="Vesth T."/>
            <person name="Frisvad J.C."/>
            <person name="Nybo J.L."/>
            <person name="Theobald S."/>
            <person name="Kildgaard S."/>
            <person name="Isbrandt T."/>
            <person name="Kuo A."/>
            <person name="Sato A."/>
            <person name="Lyhne E.K."/>
            <person name="Kogle M.E."/>
            <person name="Wiebenga A."/>
            <person name="Kun R.S."/>
            <person name="Lubbers R.J."/>
            <person name="Makela M.R."/>
            <person name="Barry K."/>
            <person name="Chovatia M."/>
            <person name="Clum A."/>
            <person name="Daum C."/>
            <person name="Haridas S."/>
            <person name="He G."/>
            <person name="LaButti K."/>
            <person name="Lipzen A."/>
            <person name="Mondo S."/>
            <person name="Riley R."/>
            <person name="Salamov A."/>
            <person name="Simmons B.A."/>
            <person name="Magnuson J.K."/>
            <person name="Henrissat B."/>
            <person name="Mortensen U.H."/>
            <person name="Larsen T.O."/>
            <person name="Devries R.P."/>
            <person name="Grigoriev I.V."/>
            <person name="Machida M."/>
            <person name="Baker S.E."/>
            <person name="Andersen M.R."/>
        </authorList>
    </citation>
    <scope>NUCLEOTIDE SEQUENCE [LARGE SCALE GENOMIC DNA]</scope>
    <source>
        <strain evidence="3">CBS 130017</strain>
    </source>
</reference>
<feature type="transmembrane region" description="Helical" evidence="1">
    <location>
        <begin position="51"/>
        <end position="76"/>
    </location>
</feature>
<keyword evidence="3" id="KW-1185">Reference proteome</keyword>
<proteinExistence type="predicted"/>
<name>A0A5N6XEP6_9EURO</name>
<keyword evidence="1" id="KW-1133">Transmembrane helix</keyword>
<evidence type="ECO:0000313" key="2">
    <source>
        <dbReference type="EMBL" id="KAE8331717.1"/>
    </source>
</evidence>
<dbReference type="EMBL" id="ML741768">
    <property type="protein sequence ID" value="KAE8331717.1"/>
    <property type="molecule type" value="Genomic_DNA"/>
</dbReference>
<accession>A0A5N6XEP6</accession>
<organism evidence="2 3">
    <name type="scientific">Aspergillus sergii</name>
    <dbReference type="NCBI Taxonomy" id="1034303"/>
    <lineage>
        <taxon>Eukaryota</taxon>
        <taxon>Fungi</taxon>
        <taxon>Dikarya</taxon>
        <taxon>Ascomycota</taxon>
        <taxon>Pezizomycotina</taxon>
        <taxon>Eurotiomycetes</taxon>
        <taxon>Eurotiomycetidae</taxon>
        <taxon>Eurotiales</taxon>
        <taxon>Aspergillaceae</taxon>
        <taxon>Aspergillus</taxon>
        <taxon>Aspergillus subgen. Circumdati</taxon>
    </lineage>
</organism>
<dbReference type="Proteomes" id="UP000325945">
    <property type="component" value="Unassembled WGS sequence"/>
</dbReference>
<feature type="transmembrane region" description="Helical" evidence="1">
    <location>
        <begin position="12"/>
        <end position="31"/>
    </location>
</feature>
<evidence type="ECO:0000313" key="3">
    <source>
        <dbReference type="Proteomes" id="UP000325945"/>
    </source>
</evidence>
<keyword evidence="1" id="KW-0472">Membrane</keyword>
<evidence type="ECO:0000256" key="1">
    <source>
        <dbReference type="SAM" id="Phobius"/>
    </source>
</evidence>
<dbReference type="AlphaFoldDB" id="A0A5N6XEP6"/>
<keyword evidence="1" id="KW-0812">Transmembrane</keyword>
<sequence length="98" mass="11175">MVPARRIRHVSGLRLSCVFLFVVILLLFFKFLSTVAGKGVGADGVTMRVEIALVGFSFCGILCRMGCWFWFSVCLCMNVDLYVRSMFSTIVGYRYRRL</sequence>